<proteinExistence type="predicted"/>
<dbReference type="PANTHER" id="PTHR37984:SF12">
    <property type="entry name" value="RIBONUCLEASE H"/>
    <property type="match status" value="1"/>
</dbReference>
<reference evidence="1" key="1">
    <citation type="journal article" date="2014" name="Nat. Genet.">
        <title>Genome and transcriptome of the porcine whipworm Trichuris suis.</title>
        <authorList>
            <person name="Jex A.R."/>
            <person name="Nejsum P."/>
            <person name="Schwarz E.M."/>
            <person name="Hu L."/>
            <person name="Young N.D."/>
            <person name="Hall R.S."/>
            <person name="Korhonen P.K."/>
            <person name="Liao S."/>
            <person name="Thamsborg S."/>
            <person name="Xia J."/>
            <person name="Xu P."/>
            <person name="Wang S."/>
            <person name="Scheerlinck J.P."/>
            <person name="Hofmann A."/>
            <person name="Sternberg P.W."/>
            <person name="Wang J."/>
            <person name="Gasser R.B."/>
        </authorList>
    </citation>
    <scope>NUCLEOTIDE SEQUENCE [LARGE SCALE GENOMIC DNA]</scope>
    <source>
        <strain evidence="1">DCEP-RM93F</strain>
    </source>
</reference>
<name>A0A085MPY9_9BILA</name>
<protein>
    <recommendedName>
        <fullName evidence="2">Peptidase A2 domain-containing protein</fullName>
    </recommendedName>
</protein>
<evidence type="ECO:0000313" key="1">
    <source>
        <dbReference type="EMBL" id="KFD59285.1"/>
    </source>
</evidence>
<dbReference type="Gene3D" id="3.10.10.10">
    <property type="entry name" value="HIV Type 1 Reverse Transcriptase, subunit A, domain 1"/>
    <property type="match status" value="1"/>
</dbReference>
<dbReference type="SUPFAM" id="SSF50630">
    <property type="entry name" value="Acid proteases"/>
    <property type="match status" value="1"/>
</dbReference>
<dbReference type="EMBL" id="KL368270">
    <property type="protein sequence ID" value="KFD59285.1"/>
    <property type="molecule type" value="Genomic_DNA"/>
</dbReference>
<dbReference type="PANTHER" id="PTHR37984">
    <property type="entry name" value="PROTEIN CBG26694"/>
    <property type="match status" value="1"/>
</dbReference>
<organism evidence="1">
    <name type="scientific">Trichuris suis</name>
    <name type="common">pig whipworm</name>
    <dbReference type="NCBI Taxonomy" id="68888"/>
    <lineage>
        <taxon>Eukaryota</taxon>
        <taxon>Metazoa</taxon>
        <taxon>Ecdysozoa</taxon>
        <taxon>Nematoda</taxon>
        <taxon>Enoplea</taxon>
        <taxon>Dorylaimia</taxon>
        <taxon>Trichinellida</taxon>
        <taxon>Trichuridae</taxon>
        <taxon>Trichuris</taxon>
    </lineage>
</organism>
<sequence>MEVDSGSDFTIVSMDTYRALWQGRGPPIKPCRQKIVDFQRQIVPLVGVCTVNVSYGRVKGHLRLYIAKGRRTSLLGSDWFDALGIRLVGIYQINSDPVGAVLQEFPDIFRTDFGEYTGPPVSLRLDPTVAPIQLKARRVPIALVPKIDAEIDRLILQGIVEPTENAEWATPVVPVLKQNGE</sequence>
<dbReference type="InterPro" id="IPR043502">
    <property type="entry name" value="DNA/RNA_pol_sf"/>
</dbReference>
<gene>
    <name evidence="1" type="ORF">M514_28536</name>
</gene>
<dbReference type="Proteomes" id="UP000030758">
    <property type="component" value="Unassembled WGS sequence"/>
</dbReference>
<accession>A0A085MPY9</accession>
<dbReference type="InterPro" id="IPR050951">
    <property type="entry name" value="Retrovirus_Pol_polyprotein"/>
</dbReference>
<dbReference type="AlphaFoldDB" id="A0A085MPY9"/>
<dbReference type="InterPro" id="IPR021109">
    <property type="entry name" value="Peptidase_aspartic_dom_sf"/>
</dbReference>
<evidence type="ECO:0008006" key="2">
    <source>
        <dbReference type="Google" id="ProtNLM"/>
    </source>
</evidence>
<dbReference type="SUPFAM" id="SSF56672">
    <property type="entry name" value="DNA/RNA polymerases"/>
    <property type="match status" value="1"/>
</dbReference>
<feature type="non-terminal residue" evidence="1">
    <location>
        <position position="181"/>
    </location>
</feature>